<gene>
    <name evidence="1" type="ORF">GGX14DRAFT_543832</name>
</gene>
<proteinExistence type="predicted"/>
<protein>
    <submittedName>
        <fullName evidence="1">Uncharacterized protein</fullName>
    </submittedName>
</protein>
<sequence>MSVRCSASARPGFGTDTGFQAQAVLMGFEVTTIRNIPIPSYLTNARLNRLANRTFTSLKGLPTQASDCAPCCVRSTCNRNVIFKASEAGNHPSSHQIQGLSSESWSESSLYSEARRALADNWRAAYNLIHLHGVISRAAGELEGHDSAVRHFQPEELFWTPALTTTVIALGIHPRALVGLGYVEDQDSVDKNTIKTTIKISMDAENIEERNIA</sequence>
<reference evidence="1" key="1">
    <citation type="submission" date="2023-03" db="EMBL/GenBank/DDBJ databases">
        <title>Massive genome expansion in bonnet fungi (Mycena s.s.) driven by repeated elements and novel gene families across ecological guilds.</title>
        <authorList>
            <consortium name="Lawrence Berkeley National Laboratory"/>
            <person name="Harder C.B."/>
            <person name="Miyauchi S."/>
            <person name="Viragh M."/>
            <person name="Kuo A."/>
            <person name="Thoen E."/>
            <person name="Andreopoulos B."/>
            <person name="Lu D."/>
            <person name="Skrede I."/>
            <person name="Drula E."/>
            <person name="Henrissat B."/>
            <person name="Morin E."/>
            <person name="Kohler A."/>
            <person name="Barry K."/>
            <person name="LaButti K."/>
            <person name="Morin E."/>
            <person name="Salamov A."/>
            <person name="Lipzen A."/>
            <person name="Mereny Z."/>
            <person name="Hegedus B."/>
            <person name="Baldrian P."/>
            <person name="Stursova M."/>
            <person name="Weitz H."/>
            <person name="Taylor A."/>
            <person name="Grigoriev I.V."/>
            <person name="Nagy L.G."/>
            <person name="Martin F."/>
            <person name="Kauserud H."/>
        </authorList>
    </citation>
    <scope>NUCLEOTIDE SEQUENCE</scope>
    <source>
        <strain evidence="1">9144</strain>
    </source>
</reference>
<evidence type="ECO:0000313" key="2">
    <source>
        <dbReference type="Proteomes" id="UP001219525"/>
    </source>
</evidence>
<keyword evidence="2" id="KW-1185">Reference proteome</keyword>
<dbReference type="Proteomes" id="UP001219525">
    <property type="component" value="Unassembled WGS sequence"/>
</dbReference>
<dbReference type="AlphaFoldDB" id="A0AAD6V9D7"/>
<accession>A0AAD6V9D7</accession>
<evidence type="ECO:0000313" key="1">
    <source>
        <dbReference type="EMBL" id="KAJ7205963.1"/>
    </source>
</evidence>
<organism evidence="1 2">
    <name type="scientific">Mycena pura</name>
    <dbReference type="NCBI Taxonomy" id="153505"/>
    <lineage>
        <taxon>Eukaryota</taxon>
        <taxon>Fungi</taxon>
        <taxon>Dikarya</taxon>
        <taxon>Basidiomycota</taxon>
        <taxon>Agaricomycotina</taxon>
        <taxon>Agaricomycetes</taxon>
        <taxon>Agaricomycetidae</taxon>
        <taxon>Agaricales</taxon>
        <taxon>Marasmiineae</taxon>
        <taxon>Mycenaceae</taxon>
        <taxon>Mycena</taxon>
    </lineage>
</organism>
<comment type="caution">
    <text evidence="1">The sequence shown here is derived from an EMBL/GenBank/DDBJ whole genome shotgun (WGS) entry which is preliminary data.</text>
</comment>
<dbReference type="EMBL" id="JARJCW010000041">
    <property type="protein sequence ID" value="KAJ7205963.1"/>
    <property type="molecule type" value="Genomic_DNA"/>
</dbReference>
<name>A0AAD6V9D7_9AGAR</name>